<evidence type="ECO:0000256" key="2">
    <source>
        <dbReference type="ARBA" id="ARBA00007103"/>
    </source>
</evidence>
<evidence type="ECO:0000313" key="9">
    <source>
        <dbReference type="EMBL" id="CCI42315.1"/>
    </source>
</evidence>
<keyword evidence="10" id="KW-1185">Reference proteome</keyword>
<evidence type="ECO:0000256" key="3">
    <source>
        <dbReference type="ARBA" id="ARBA00022605"/>
    </source>
</evidence>
<dbReference type="SUPFAM" id="SSF53686">
    <property type="entry name" value="Tryptophan synthase beta subunit-like PLP-dependent enzymes"/>
    <property type="match status" value="1"/>
</dbReference>
<organism evidence="9 10">
    <name type="scientific">Albugo candida</name>
    <dbReference type="NCBI Taxonomy" id="65357"/>
    <lineage>
        <taxon>Eukaryota</taxon>
        <taxon>Sar</taxon>
        <taxon>Stramenopiles</taxon>
        <taxon>Oomycota</taxon>
        <taxon>Peronosporomycetes</taxon>
        <taxon>Albuginales</taxon>
        <taxon>Albuginaceae</taxon>
        <taxon>Albugo</taxon>
    </lineage>
</organism>
<evidence type="ECO:0000256" key="4">
    <source>
        <dbReference type="ARBA" id="ARBA00022679"/>
    </source>
</evidence>
<keyword evidence="5" id="KW-0663">Pyridoxal phosphate</keyword>
<dbReference type="GO" id="GO:0019344">
    <property type="term" value="P:cysteine biosynthetic process"/>
    <property type="evidence" value="ECO:0007669"/>
    <property type="project" value="UniProtKB-KW"/>
</dbReference>
<evidence type="ECO:0000256" key="7">
    <source>
        <dbReference type="SAM" id="Phobius"/>
    </source>
</evidence>
<dbReference type="GO" id="GO:0016740">
    <property type="term" value="F:transferase activity"/>
    <property type="evidence" value="ECO:0007669"/>
    <property type="project" value="UniProtKB-KW"/>
</dbReference>
<feature type="domain" description="Tryptophan synthase beta chain-like PALP" evidence="8">
    <location>
        <begin position="55"/>
        <end position="370"/>
    </location>
</feature>
<gene>
    <name evidence="9" type="ORF">BN9_030990</name>
</gene>
<dbReference type="AlphaFoldDB" id="A0A024G633"/>
<dbReference type="OrthoDB" id="10259545at2759"/>
<dbReference type="InterPro" id="IPR001926">
    <property type="entry name" value="TrpB-like_PALP"/>
</dbReference>
<feature type="transmembrane region" description="Helical" evidence="7">
    <location>
        <begin position="6"/>
        <end position="27"/>
    </location>
</feature>
<dbReference type="STRING" id="65357.A0A024G633"/>
<evidence type="ECO:0000313" key="10">
    <source>
        <dbReference type="Proteomes" id="UP000053237"/>
    </source>
</evidence>
<keyword evidence="3" id="KW-0028">Amino-acid biosynthesis</keyword>
<keyword evidence="6" id="KW-0198">Cysteine biosynthesis</keyword>
<reference evidence="9 10" key="1">
    <citation type="submission" date="2012-05" db="EMBL/GenBank/DDBJ databases">
        <title>Recombination and specialization in a pathogen metapopulation.</title>
        <authorList>
            <person name="Gardiner A."/>
            <person name="Kemen E."/>
            <person name="Schultz-Larsen T."/>
            <person name="MacLean D."/>
            <person name="Van Oosterhout C."/>
            <person name="Jones J.D.G."/>
        </authorList>
    </citation>
    <scope>NUCLEOTIDE SEQUENCE [LARGE SCALE GENOMIC DNA]</scope>
    <source>
        <strain evidence="9 10">Ac Nc2</strain>
    </source>
</reference>
<evidence type="ECO:0000256" key="6">
    <source>
        <dbReference type="ARBA" id="ARBA00023192"/>
    </source>
</evidence>
<dbReference type="PANTHER" id="PTHR10314">
    <property type="entry name" value="CYSTATHIONINE BETA-SYNTHASE"/>
    <property type="match status" value="1"/>
</dbReference>
<dbReference type="CDD" id="cd01561">
    <property type="entry name" value="CBS_like"/>
    <property type="match status" value="1"/>
</dbReference>
<comment type="cofactor">
    <cofactor evidence="1">
        <name>pyridoxal 5'-phosphate</name>
        <dbReference type="ChEBI" id="CHEBI:597326"/>
    </cofactor>
</comment>
<proteinExistence type="inferred from homology"/>
<sequence length="409" mass="44506">MTNRVRPWALPAVCLMAGCISIGFLFVDKREREAKKKNNAKAKPNAEVKVGHSLFDAIGNTPLIEIKSLSELTNCKIYGKAEFMNPTFSLKDRAAKQMILEAEERGLLDPTNPKNCPVIEATGGNTGASLAILCASRGYPTTFVSPDKASAEKVSAMEIAGAKVHVMPVASIFDKEKHFYYVAQSIKETYDSEHSNTMFFFNQFENQANMRAHYLETAPEMWRQTNGKIDGFVSASGTGGTIAGCSKFFKEKNDQLQVWLIDPEEIDGMSSYVNTPEVLIKKDGIEVVPTKGGSTIAEGIGVPLLSSNFKEARIDKGITGSNQDIVNMAYHLLNKDGIFIGPSAALNVVGAYKMAKELGPGHTIVTILCDSGERYLGKLYNASWLESQGISIQNIDGAEDPVIKDTASI</sequence>
<evidence type="ECO:0000256" key="1">
    <source>
        <dbReference type="ARBA" id="ARBA00001933"/>
    </source>
</evidence>
<dbReference type="Proteomes" id="UP000053237">
    <property type="component" value="Unassembled WGS sequence"/>
</dbReference>
<comment type="similarity">
    <text evidence="2">Belongs to the cysteine synthase/cystathionine beta-synthase family.</text>
</comment>
<dbReference type="InParanoid" id="A0A024G633"/>
<keyword evidence="7" id="KW-0472">Membrane</keyword>
<dbReference type="FunFam" id="3.40.50.1100:FF:000016">
    <property type="entry name" value="Cysteine synthase A"/>
    <property type="match status" value="1"/>
</dbReference>
<dbReference type="EMBL" id="CAIX01000032">
    <property type="protein sequence ID" value="CCI42315.1"/>
    <property type="molecule type" value="Genomic_DNA"/>
</dbReference>
<name>A0A024G633_9STRA</name>
<dbReference type="Pfam" id="PF00291">
    <property type="entry name" value="PALP"/>
    <property type="match status" value="1"/>
</dbReference>
<dbReference type="InterPro" id="IPR050214">
    <property type="entry name" value="Cys_Synth/Cystath_Beta-Synth"/>
</dbReference>
<evidence type="ECO:0000259" key="8">
    <source>
        <dbReference type="Pfam" id="PF00291"/>
    </source>
</evidence>
<keyword evidence="7" id="KW-1133">Transmembrane helix</keyword>
<keyword evidence="7" id="KW-0812">Transmembrane</keyword>
<dbReference type="InterPro" id="IPR036052">
    <property type="entry name" value="TrpB-like_PALP_sf"/>
</dbReference>
<comment type="caution">
    <text evidence="9">The sequence shown here is derived from an EMBL/GenBank/DDBJ whole genome shotgun (WGS) entry which is preliminary data.</text>
</comment>
<dbReference type="PROSITE" id="PS51257">
    <property type="entry name" value="PROKAR_LIPOPROTEIN"/>
    <property type="match status" value="1"/>
</dbReference>
<accession>A0A024G633</accession>
<protein>
    <recommendedName>
        <fullName evidence="8">Tryptophan synthase beta chain-like PALP domain-containing protein</fullName>
    </recommendedName>
</protein>
<evidence type="ECO:0000256" key="5">
    <source>
        <dbReference type="ARBA" id="ARBA00022898"/>
    </source>
</evidence>
<keyword evidence="4" id="KW-0808">Transferase</keyword>
<dbReference type="Gene3D" id="3.40.50.1100">
    <property type="match status" value="2"/>
</dbReference>